<dbReference type="Proteomes" id="UP000053398">
    <property type="component" value="Unassembled WGS sequence"/>
</dbReference>
<evidence type="ECO:0000313" key="1">
    <source>
        <dbReference type="EMBL" id="KUN15921.1"/>
    </source>
</evidence>
<organism evidence="1 2">
    <name type="scientific">Streptomyces corchorusii</name>
    <name type="common">Streptomyces chibaensis</name>
    <dbReference type="NCBI Taxonomy" id="1903"/>
    <lineage>
        <taxon>Bacteria</taxon>
        <taxon>Bacillati</taxon>
        <taxon>Actinomycetota</taxon>
        <taxon>Actinomycetes</taxon>
        <taxon>Kitasatosporales</taxon>
        <taxon>Streptomycetaceae</taxon>
        <taxon>Streptomyces</taxon>
    </lineage>
</organism>
<comment type="caution">
    <text evidence="1">The sequence shown here is derived from an EMBL/GenBank/DDBJ whole genome shotgun (WGS) entry which is preliminary data.</text>
</comment>
<dbReference type="AlphaFoldDB" id="A0A101PQP0"/>
<gene>
    <name evidence="1" type="ORF">AQJ11_42085</name>
</gene>
<sequence length="46" mass="4978">MDGTLIPVRDRKVAASSRTYRFSAGVQVIVDADTRLVVASARPALF</sequence>
<name>A0A101PQP0_STRCK</name>
<dbReference type="EMBL" id="LMWP01000066">
    <property type="protein sequence ID" value="KUN15921.1"/>
    <property type="molecule type" value="Genomic_DNA"/>
</dbReference>
<evidence type="ECO:0000313" key="2">
    <source>
        <dbReference type="Proteomes" id="UP000053398"/>
    </source>
</evidence>
<protein>
    <submittedName>
        <fullName evidence="1">Transposase</fullName>
    </submittedName>
</protein>
<reference evidence="1 2" key="1">
    <citation type="submission" date="2015-10" db="EMBL/GenBank/DDBJ databases">
        <title>Draft genome sequence of Streptomyces corchorusii DSM 40340, type strain for the species Streptomyces corchorusii.</title>
        <authorList>
            <person name="Ruckert C."/>
            <person name="Winkler A."/>
            <person name="Kalinowski J."/>
            <person name="Kampfer P."/>
            <person name="Glaeser S."/>
        </authorList>
    </citation>
    <scope>NUCLEOTIDE SEQUENCE [LARGE SCALE GENOMIC DNA]</scope>
    <source>
        <strain evidence="1 2">DSM 40340</strain>
    </source>
</reference>
<keyword evidence="2" id="KW-1185">Reference proteome</keyword>
<proteinExistence type="predicted"/>
<accession>A0A101PQP0</accession>